<dbReference type="Proteomes" id="UP000220034">
    <property type="component" value="Unassembled WGS sequence"/>
</dbReference>
<dbReference type="GO" id="GO:0016787">
    <property type="term" value="F:hydrolase activity"/>
    <property type="evidence" value="ECO:0007669"/>
    <property type="project" value="TreeGrafter"/>
</dbReference>
<keyword evidence="4" id="KW-1185">Reference proteome</keyword>
<keyword evidence="1" id="KW-0812">Transmembrane</keyword>
<dbReference type="PANTHER" id="PTHR10426">
    <property type="entry name" value="STRICTOSIDINE SYNTHASE-RELATED"/>
    <property type="match status" value="1"/>
</dbReference>
<feature type="domain" description="SMP-30/Gluconolactonase/LRE-like region" evidence="2">
    <location>
        <begin position="71"/>
        <end position="272"/>
    </location>
</feature>
<dbReference type="InterPro" id="IPR011042">
    <property type="entry name" value="6-blade_b-propeller_TolB-like"/>
</dbReference>
<evidence type="ECO:0000259" key="2">
    <source>
        <dbReference type="Pfam" id="PF08450"/>
    </source>
</evidence>
<evidence type="ECO:0000256" key="1">
    <source>
        <dbReference type="SAM" id="Phobius"/>
    </source>
</evidence>
<protein>
    <submittedName>
        <fullName evidence="3">Sugar lactone lactonase YvrE</fullName>
    </submittedName>
</protein>
<accession>A0A2C9CMR1</accession>
<evidence type="ECO:0000313" key="4">
    <source>
        <dbReference type="Proteomes" id="UP000220034"/>
    </source>
</evidence>
<organism evidence="3 4">
    <name type="scientific">Pontivivens marinum</name>
    <dbReference type="NCBI Taxonomy" id="1690039"/>
    <lineage>
        <taxon>Bacteria</taxon>
        <taxon>Pseudomonadati</taxon>
        <taxon>Pseudomonadota</taxon>
        <taxon>Alphaproteobacteria</taxon>
        <taxon>Rhodobacterales</taxon>
        <taxon>Paracoccaceae</taxon>
        <taxon>Pontivivens</taxon>
    </lineage>
</organism>
<sequence>MYQIIRYLSFATFIAVAVWYLGLRPTGIEPVSYTASSDPGLVGTFAPNQRLAVIDVLDMGEQDGPEDIAVDAQDVGWVTSAQSGLWRVDGRQMSQVDMLGGRPLGLEFGPDGALYIADSYRGLLRWTQDSGMQVLADSYQGQPINYANQVAPARDGSVYFSVSTSRHDPEILGGTLAASVVDLWEHRRTGHILRWTDAGLTQVAEGFSFTNGIALTPEQDALLIAETGEYRIWRHDLASGTREVILDGLPGFPDNIQAQGDGTYWVGIVSPRRAIADRLAPYPTLRNLIWRLPEAVRPKPVHQGILMRIDGGGRILEVLQAPQGEYSLVTGAITVGDLLYVTSLGAPGLGVMDAP</sequence>
<dbReference type="InterPro" id="IPR013658">
    <property type="entry name" value="SGL"/>
</dbReference>
<dbReference type="PANTHER" id="PTHR10426:SF88">
    <property type="entry name" value="ADIPOCYTE PLASMA MEMBRANE-ASSOCIATED PROTEIN HEMOMUCIN-RELATED"/>
    <property type="match status" value="1"/>
</dbReference>
<dbReference type="Pfam" id="PF08450">
    <property type="entry name" value="SGL"/>
    <property type="match status" value="1"/>
</dbReference>
<dbReference type="AlphaFoldDB" id="A0A2C9CMR1"/>
<gene>
    <name evidence="3" type="ORF">SAMN06273572_101390</name>
</gene>
<dbReference type="EMBL" id="OCTN01000001">
    <property type="protein sequence ID" value="SOH92543.1"/>
    <property type="molecule type" value="Genomic_DNA"/>
</dbReference>
<keyword evidence="1" id="KW-0472">Membrane</keyword>
<keyword evidence="1" id="KW-1133">Transmembrane helix</keyword>
<proteinExistence type="predicted"/>
<evidence type="ECO:0000313" key="3">
    <source>
        <dbReference type="EMBL" id="SOH92543.1"/>
    </source>
</evidence>
<dbReference type="Gene3D" id="2.120.10.30">
    <property type="entry name" value="TolB, C-terminal domain"/>
    <property type="match status" value="1"/>
</dbReference>
<dbReference type="GO" id="GO:0012505">
    <property type="term" value="C:endomembrane system"/>
    <property type="evidence" value="ECO:0007669"/>
    <property type="project" value="TreeGrafter"/>
</dbReference>
<dbReference type="SUPFAM" id="SSF63829">
    <property type="entry name" value="Calcium-dependent phosphotriesterase"/>
    <property type="match status" value="1"/>
</dbReference>
<dbReference type="RefSeq" id="WP_180955857.1">
    <property type="nucleotide sequence ID" value="NZ_OCTN01000001.1"/>
</dbReference>
<name>A0A2C9CMR1_9RHOB</name>
<feature type="transmembrane region" description="Helical" evidence="1">
    <location>
        <begin position="7"/>
        <end position="23"/>
    </location>
</feature>
<reference evidence="4" key="1">
    <citation type="submission" date="2017-09" db="EMBL/GenBank/DDBJ databases">
        <authorList>
            <person name="Varghese N."/>
            <person name="Submissions S."/>
        </authorList>
    </citation>
    <scope>NUCLEOTIDE SEQUENCE [LARGE SCALE GENOMIC DNA]</scope>
    <source>
        <strain evidence="4">C7</strain>
    </source>
</reference>